<dbReference type="Proteomes" id="UP000499080">
    <property type="component" value="Unassembled WGS sequence"/>
</dbReference>
<reference evidence="2 3" key="1">
    <citation type="journal article" date="2019" name="Sci. Rep.">
        <title>Orb-weaving spider Araneus ventricosus genome elucidates the spidroin gene catalogue.</title>
        <authorList>
            <person name="Kono N."/>
            <person name="Nakamura H."/>
            <person name="Ohtoshi R."/>
            <person name="Moran D.A.P."/>
            <person name="Shinohara A."/>
            <person name="Yoshida Y."/>
            <person name="Fujiwara M."/>
            <person name="Mori M."/>
            <person name="Tomita M."/>
            <person name="Arakawa K."/>
        </authorList>
    </citation>
    <scope>NUCLEOTIDE SEQUENCE [LARGE SCALE GENOMIC DNA]</scope>
</reference>
<organism evidence="2 3">
    <name type="scientific">Araneus ventricosus</name>
    <name type="common">Orbweaver spider</name>
    <name type="synonym">Epeira ventricosa</name>
    <dbReference type="NCBI Taxonomy" id="182803"/>
    <lineage>
        <taxon>Eukaryota</taxon>
        <taxon>Metazoa</taxon>
        <taxon>Ecdysozoa</taxon>
        <taxon>Arthropoda</taxon>
        <taxon>Chelicerata</taxon>
        <taxon>Arachnida</taxon>
        <taxon>Araneae</taxon>
        <taxon>Araneomorphae</taxon>
        <taxon>Entelegynae</taxon>
        <taxon>Araneoidea</taxon>
        <taxon>Araneidae</taxon>
        <taxon>Araneus</taxon>
    </lineage>
</organism>
<evidence type="ECO:0000313" key="2">
    <source>
        <dbReference type="EMBL" id="GBN20091.1"/>
    </source>
</evidence>
<accession>A0A4Y2LZ84</accession>
<feature type="transmembrane region" description="Helical" evidence="1">
    <location>
        <begin position="7"/>
        <end position="25"/>
    </location>
</feature>
<gene>
    <name evidence="2" type="ORF">AVEN_178005_1</name>
</gene>
<keyword evidence="3" id="KW-1185">Reference proteome</keyword>
<evidence type="ECO:0000313" key="3">
    <source>
        <dbReference type="Proteomes" id="UP000499080"/>
    </source>
</evidence>
<proteinExistence type="predicted"/>
<protein>
    <submittedName>
        <fullName evidence="2">Uncharacterized protein</fullName>
    </submittedName>
</protein>
<evidence type="ECO:0000256" key="1">
    <source>
        <dbReference type="SAM" id="Phobius"/>
    </source>
</evidence>
<comment type="caution">
    <text evidence="2">The sequence shown here is derived from an EMBL/GenBank/DDBJ whole genome shotgun (WGS) entry which is preliminary data.</text>
</comment>
<keyword evidence="1" id="KW-0472">Membrane</keyword>
<keyword evidence="1" id="KW-0812">Transmembrane</keyword>
<dbReference type="EMBL" id="BGPR01006567">
    <property type="protein sequence ID" value="GBN20091.1"/>
    <property type="molecule type" value="Genomic_DNA"/>
</dbReference>
<name>A0A4Y2LZ84_ARAVE</name>
<sequence length="222" mass="24905">MDKCRRFIVVQLSVCLIASGLISILNNTVLQYYLRSGFVHGPKFPPSQVLSLFPLVQRESDRFRPTGGTRIDPYVMPYFPPWDRKESLLLEGFWGGSGKMSVHVRTSSCRVRALEGGAPQQVDLGSDDPRCQQLEHCTFTQSYRVCCQVLEPSALCACPRGSPNGESEESGDVCLFSDPNKRASNEYISLIAYAFHSNKIIQKIIVSDEAIIQRFDETKPHL</sequence>
<keyword evidence="1" id="KW-1133">Transmembrane helix</keyword>
<dbReference type="AlphaFoldDB" id="A0A4Y2LZ84"/>